<dbReference type="SMR" id="A0A3Q7EBU9"/>
<dbReference type="Gramene" id="Solyc01g017690.1.1">
    <property type="protein sequence ID" value="Solyc01g017690.1.1.1"/>
    <property type="gene ID" value="Solyc01g017690.1"/>
</dbReference>
<evidence type="ECO:0000259" key="1">
    <source>
        <dbReference type="Pfam" id="PF00931"/>
    </source>
</evidence>
<dbReference type="PaxDb" id="4081-Solyc01g017690.1.1"/>
<feature type="domain" description="NB-ARC" evidence="1">
    <location>
        <begin position="4"/>
        <end position="96"/>
    </location>
</feature>
<dbReference type="InParanoid" id="A0A3Q7EBU9"/>
<dbReference type="Proteomes" id="UP000004994">
    <property type="component" value="Chromosome 1"/>
</dbReference>
<dbReference type="PANTHER" id="PTHR19338">
    <property type="entry name" value="TRANSLOCASE OF INNER MITOCHONDRIAL MEMBRANE 13 HOMOLOG"/>
    <property type="match status" value="1"/>
</dbReference>
<protein>
    <recommendedName>
        <fullName evidence="1">NB-ARC domain-containing protein</fullName>
    </recommendedName>
</protein>
<proteinExistence type="predicted"/>
<dbReference type="STRING" id="4081.A0A3Q7EBU9"/>
<dbReference type="Gene3D" id="3.40.50.300">
    <property type="entry name" value="P-loop containing nucleotide triphosphate hydrolases"/>
    <property type="match status" value="1"/>
</dbReference>
<dbReference type="SUPFAM" id="SSF52540">
    <property type="entry name" value="P-loop containing nucleoside triphosphate hydrolases"/>
    <property type="match status" value="1"/>
</dbReference>
<keyword evidence="3" id="KW-1185">Reference proteome</keyword>
<dbReference type="AlphaFoldDB" id="A0A3Q7EBU9"/>
<sequence>MSRMGGIGKTTFARKDHGHLTIWYHFDIQVWLTISQEYGSKNVLLEALHCILKQTNIDITKDIYHKKDENEIANLVQNKLKGPRYLVVVDDIWSTNV</sequence>
<reference evidence="2" key="1">
    <citation type="journal article" date="2012" name="Nature">
        <title>The tomato genome sequence provides insights into fleshy fruit evolution.</title>
        <authorList>
            <consortium name="Tomato Genome Consortium"/>
        </authorList>
    </citation>
    <scope>NUCLEOTIDE SEQUENCE [LARGE SCALE GENOMIC DNA]</scope>
    <source>
        <strain evidence="2">cv. Heinz 1706</strain>
    </source>
</reference>
<name>A0A3Q7EBU9_SOLLC</name>
<evidence type="ECO:0000313" key="2">
    <source>
        <dbReference type="EnsemblPlants" id="Solyc01g017690.1.1.1"/>
    </source>
</evidence>
<dbReference type="EnsemblPlants" id="Solyc01g017690.1.1">
    <property type="protein sequence ID" value="Solyc01g017690.1.1.1"/>
    <property type="gene ID" value="Solyc01g017690.1"/>
</dbReference>
<reference evidence="2" key="2">
    <citation type="submission" date="2019-01" db="UniProtKB">
        <authorList>
            <consortium name="EnsemblPlants"/>
        </authorList>
    </citation>
    <scope>IDENTIFICATION</scope>
    <source>
        <strain evidence="2">cv. Heinz 1706</strain>
    </source>
</reference>
<organism evidence="2">
    <name type="scientific">Solanum lycopersicum</name>
    <name type="common">Tomato</name>
    <name type="synonym">Lycopersicon esculentum</name>
    <dbReference type="NCBI Taxonomy" id="4081"/>
    <lineage>
        <taxon>Eukaryota</taxon>
        <taxon>Viridiplantae</taxon>
        <taxon>Streptophyta</taxon>
        <taxon>Embryophyta</taxon>
        <taxon>Tracheophyta</taxon>
        <taxon>Spermatophyta</taxon>
        <taxon>Magnoliopsida</taxon>
        <taxon>eudicotyledons</taxon>
        <taxon>Gunneridae</taxon>
        <taxon>Pentapetalae</taxon>
        <taxon>asterids</taxon>
        <taxon>lamiids</taxon>
        <taxon>Solanales</taxon>
        <taxon>Solanaceae</taxon>
        <taxon>Solanoideae</taxon>
        <taxon>Solaneae</taxon>
        <taxon>Solanum</taxon>
        <taxon>Solanum subgen. Lycopersicon</taxon>
    </lineage>
</organism>
<dbReference type="OMA" id="GHLTIWY"/>
<evidence type="ECO:0000313" key="3">
    <source>
        <dbReference type="Proteomes" id="UP000004994"/>
    </source>
</evidence>
<dbReference type="PANTHER" id="PTHR19338:SF60">
    <property type="entry name" value="NB-ARC DOMAIN-CONTAINING PROTEIN"/>
    <property type="match status" value="1"/>
</dbReference>
<dbReference type="Pfam" id="PF00931">
    <property type="entry name" value="NB-ARC"/>
    <property type="match status" value="1"/>
</dbReference>
<dbReference type="InterPro" id="IPR027417">
    <property type="entry name" value="P-loop_NTPase"/>
</dbReference>
<dbReference type="GO" id="GO:0043531">
    <property type="term" value="F:ADP binding"/>
    <property type="evidence" value="ECO:0007669"/>
    <property type="project" value="InterPro"/>
</dbReference>
<dbReference type="InterPro" id="IPR002182">
    <property type="entry name" value="NB-ARC"/>
</dbReference>
<accession>A0A3Q7EBU9</accession>